<accession>A0ABY4EBL6</accession>
<dbReference type="EMBL" id="CP091512">
    <property type="protein sequence ID" value="UOO91983.1"/>
    <property type="molecule type" value="Genomic_DNA"/>
</dbReference>
<name>A0ABY4EBL6_VITST</name>
<dbReference type="RefSeq" id="WP_019957269.1">
    <property type="nucleotide sequence ID" value="NZ_CP091512.1"/>
</dbReference>
<organism evidence="2 3">
    <name type="scientific">Vitreoscilla stercoraria</name>
    <dbReference type="NCBI Taxonomy" id="61"/>
    <lineage>
        <taxon>Bacteria</taxon>
        <taxon>Pseudomonadati</taxon>
        <taxon>Pseudomonadota</taxon>
        <taxon>Betaproteobacteria</taxon>
        <taxon>Neisseriales</taxon>
        <taxon>Neisseriaceae</taxon>
        <taxon>Vitreoscilla</taxon>
    </lineage>
</organism>
<feature type="domain" description="CinA C-terminal" evidence="1">
    <location>
        <begin position="7"/>
        <end position="155"/>
    </location>
</feature>
<sequence length="158" mass="17313">MFQQQLQALTTKLSKQGVKVTCAESCTGGLLAANLTRLPGSSDWFDVGFITYSNDAKKQLLDVKQETLRHYGAVSEEVAREMALGALIRCKSHYSLSITGIAGPDGGTEDKPVGLVWFGLASKQRIWAESRQFNGDRDQVRAQAVQFAIQFLASKLDD</sequence>
<dbReference type="Proteomes" id="UP000832034">
    <property type="component" value="Chromosome"/>
</dbReference>
<dbReference type="Gene3D" id="3.90.950.20">
    <property type="entry name" value="CinA-like"/>
    <property type="match status" value="1"/>
</dbReference>
<gene>
    <name evidence="2" type="ORF">LVJ81_10125</name>
</gene>
<evidence type="ECO:0000313" key="2">
    <source>
        <dbReference type="EMBL" id="UOO91983.1"/>
    </source>
</evidence>
<protein>
    <submittedName>
        <fullName evidence="2">CinA family protein</fullName>
    </submittedName>
</protein>
<keyword evidence="3" id="KW-1185">Reference proteome</keyword>
<evidence type="ECO:0000313" key="3">
    <source>
        <dbReference type="Proteomes" id="UP000832034"/>
    </source>
</evidence>
<dbReference type="InterPro" id="IPR036653">
    <property type="entry name" value="CinA-like_C"/>
</dbReference>
<proteinExistence type="predicted"/>
<dbReference type="Pfam" id="PF02464">
    <property type="entry name" value="CinA"/>
    <property type="match status" value="1"/>
</dbReference>
<dbReference type="SUPFAM" id="SSF142433">
    <property type="entry name" value="CinA-like"/>
    <property type="match status" value="1"/>
</dbReference>
<evidence type="ECO:0000259" key="1">
    <source>
        <dbReference type="Pfam" id="PF02464"/>
    </source>
</evidence>
<dbReference type="NCBIfam" id="TIGR00199">
    <property type="entry name" value="PncC_domain"/>
    <property type="match status" value="1"/>
</dbReference>
<reference evidence="2" key="1">
    <citation type="submission" date="2021-12" db="EMBL/GenBank/DDBJ databases">
        <authorList>
            <person name="Veyrier F.J."/>
        </authorList>
    </citation>
    <scope>NUCLEOTIDE SEQUENCE</scope>
    <source>
        <strain evidence="2">SAG 1488-6</strain>
    </source>
</reference>
<dbReference type="InterPro" id="IPR008136">
    <property type="entry name" value="CinA_C"/>
</dbReference>
<reference evidence="2" key="2">
    <citation type="journal article" date="2022" name="Res Sq">
        <title>Evolution of multicellular longitudinally dividing oral cavity symbionts (Neisseriaceae).</title>
        <authorList>
            <person name="Nyongesa S."/>
            <person name="Weber P."/>
            <person name="Bernet E."/>
            <person name="Pullido F."/>
            <person name="Nieckarz M."/>
            <person name="Delaby M."/>
            <person name="Nieves C."/>
            <person name="Viehboeck T."/>
            <person name="Krause N."/>
            <person name="Rivera-Millot A."/>
            <person name="Nakamura A."/>
            <person name="Vischer N."/>
            <person name="VanNieuwenhze M."/>
            <person name="Brun Y."/>
            <person name="Cava F."/>
            <person name="Bulgheresi S."/>
            <person name="Veyrier F."/>
        </authorList>
    </citation>
    <scope>NUCLEOTIDE SEQUENCE</scope>
    <source>
        <strain evidence="2">SAG 1488-6</strain>
    </source>
</reference>